<keyword evidence="8 9" id="KW-0472">Membrane</keyword>
<dbReference type="GO" id="GO:0015192">
    <property type="term" value="F:L-phenylalanine transmembrane transporter activity"/>
    <property type="evidence" value="ECO:0007669"/>
    <property type="project" value="TreeGrafter"/>
</dbReference>
<organism evidence="11 12">
    <name type="scientific">Phytoactinopolyspora halotolerans</name>
    <dbReference type="NCBI Taxonomy" id="1981512"/>
    <lineage>
        <taxon>Bacteria</taxon>
        <taxon>Bacillati</taxon>
        <taxon>Actinomycetota</taxon>
        <taxon>Actinomycetes</taxon>
        <taxon>Jiangellales</taxon>
        <taxon>Jiangellaceae</taxon>
        <taxon>Phytoactinopolyspora</taxon>
    </lineage>
</organism>
<feature type="transmembrane region" description="Helical" evidence="9">
    <location>
        <begin position="34"/>
        <end position="53"/>
    </location>
</feature>
<dbReference type="GO" id="GO:1903806">
    <property type="term" value="P:L-isoleucine import across plasma membrane"/>
    <property type="evidence" value="ECO:0007669"/>
    <property type="project" value="TreeGrafter"/>
</dbReference>
<reference evidence="11 12" key="1">
    <citation type="submission" date="2020-02" db="EMBL/GenBank/DDBJ databases">
        <authorList>
            <person name="Li X.-J."/>
            <person name="Han X.-M."/>
        </authorList>
    </citation>
    <scope>NUCLEOTIDE SEQUENCE [LARGE SCALE GENOMIC DNA]</scope>
    <source>
        <strain evidence="11 12">CCTCC AB 2017055</strain>
    </source>
</reference>
<dbReference type="GO" id="GO:1903805">
    <property type="term" value="P:L-valine import across plasma membrane"/>
    <property type="evidence" value="ECO:0007669"/>
    <property type="project" value="TreeGrafter"/>
</dbReference>
<evidence type="ECO:0000256" key="9">
    <source>
        <dbReference type="SAM" id="Phobius"/>
    </source>
</evidence>
<dbReference type="PANTHER" id="PTHR45772">
    <property type="entry name" value="CONSERVED COMPONENT OF ABC TRANSPORTER FOR NATURAL AMINO ACIDS-RELATED"/>
    <property type="match status" value="1"/>
</dbReference>
<dbReference type="AlphaFoldDB" id="A0A6L9SGZ4"/>
<evidence type="ECO:0000256" key="6">
    <source>
        <dbReference type="ARBA" id="ARBA00022840"/>
    </source>
</evidence>
<comment type="caution">
    <text evidence="11">The sequence shown here is derived from an EMBL/GenBank/DDBJ whole genome shotgun (WGS) entry which is preliminary data.</text>
</comment>
<feature type="transmembrane region" description="Helical" evidence="9">
    <location>
        <begin position="374"/>
        <end position="391"/>
    </location>
</feature>
<dbReference type="GO" id="GO:0042941">
    <property type="term" value="P:D-alanine transmembrane transport"/>
    <property type="evidence" value="ECO:0007669"/>
    <property type="project" value="TreeGrafter"/>
</dbReference>
<dbReference type="GO" id="GO:0016887">
    <property type="term" value="F:ATP hydrolysis activity"/>
    <property type="evidence" value="ECO:0007669"/>
    <property type="project" value="InterPro"/>
</dbReference>
<dbReference type="GO" id="GO:0005886">
    <property type="term" value="C:plasma membrane"/>
    <property type="evidence" value="ECO:0007669"/>
    <property type="project" value="UniProtKB-SubCell"/>
</dbReference>
<feature type="transmembrane region" description="Helical" evidence="9">
    <location>
        <begin position="6"/>
        <end position="27"/>
    </location>
</feature>
<evidence type="ECO:0000313" key="11">
    <source>
        <dbReference type="EMBL" id="NEE04363.1"/>
    </source>
</evidence>
<dbReference type="PROSITE" id="PS50893">
    <property type="entry name" value="ABC_TRANSPORTER_2"/>
    <property type="match status" value="1"/>
</dbReference>
<feature type="transmembrane region" description="Helical" evidence="9">
    <location>
        <begin position="421"/>
        <end position="439"/>
    </location>
</feature>
<dbReference type="InterPro" id="IPR003593">
    <property type="entry name" value="AAA+_ATPase"/>
</dbReference>
<dbReference type="GO" id="GO:0005524">
    <property type="term" value="F:ATP binding"/>
    <property type="evidence" value="ECO:0007669"/>
    <property type="project" value="UniProtKB-KW"/>
</dbReference>
<feature type="domain" description="ABC transporter" evidence="10">
    <location>
        <begin position="670"/>
        <end position="915"/>
    </location>
</feature>
<feature type="transmembrane region" description="Helical" evidence="9">
    <location>
        <begin position="397"/>
        <end position="414"/>
    </location>
</feature>
<evidence type="ECO:0000256" key="5">
    <source>
        <dbReference type="ARBA" id="ARBA00022741"/>
    </source>
</evidence>
<feature type="transmembrane region" description="Helical" evidence="9">
    <location>
        <begin position="193"/>
        <end position="213"/>
    </location>
</feature>
<keyword evidence="12" id="KW-1185">Reference proteome</keyword>
<sequence length="930" mass="96050">MSAAPVVLGLIMGLMYGLLGVGLVLIYRTSRVINFAHGQVGAFAAILFGLAVVRFGLPYWVMLPLALFLAGVIGAAVEAVVVRRLRHAPRLMIVVATLGVGQFLVMLGAALNPDALGLASDSYFPSPPGLPTFDLGALHIDSAYTGMIVLAPAAVIGIAVFLRRSRFGLAVRAASSNPDAARMAGIPAARMSALTWGIAGVLSALSAILTQAARDFTTGDSFGPNLLLRALACAVLARMSSLPAALCAGVGLGVVEQVLLWNHPRAGVTDVALLVIILVALLLQRRRGGREEEKGSWAAVQAVRPLPPALQDRWLVRHLGHVVAAGAVVLAATIPFVASESDADRINGIIAFMIVGLAVGLLTGLAGQLTLGQFAVAGAGGLASAVVAGATGSFPTGLLAAGATAGGVSVLLGLPSLRVRGLMLAVTTLAFAVAAPTVFDGMLGSGRDPGRPVLPGGDALRTGTEYYWFTLGLLLVALWLAHNARRSGFGRLLRAVRDNEECARAFSVRSSLVKLRGYLLSGFIAGLGGAAYGHSLMRIDGGTFPVTASIDLVVMVVVGGVAVLYGPILGALLVLGLPAFVPLDAAGLAATQLGLLILILYVPGGLAQLATALRDRVVAGLARVYGVPAVDTVGATHGEPETPPGRATFRVATSAVRADRDVATVREPLLVVRDLHKSYGGVQAVAGMSLTVQPGETVGLIGPNGAGKTTLFELIGGFVRPDSGSVRFGGHDVTGDGPERRAQLGLVRSFQDAALFPTMTVAECVMVALERTHPTRSMAAIAGLSGADRRKTARADEVIHLMGLQSFRDVPVRQLSTGTRRIAELACMVALEPRLLLLDEPSSGIAQRETEALGETLMSLKAQLDLTLVVIEHDMPLIMGISDRLVAMVHGGQLAAGTPDEVSADPAVADAYLGHDSRAIHRSGATPGTT</sequence>
<keyword evidence="2" id="KW-0813">Transport</keyword>
<dbReference type="InterPro" id="IPR043428">
    <property type="entry name" value="LivM-like"/>
</dbReference>
<feature type="transmembrane region" description="Helical" evidence="9">
    <location>
        <begin position="59"/>
        <end position="82"/>
    </location>
</feature>
<dbReference type="PANTHER" id="PTHR45772:SF7">
    <property type="entry name" value="AMINO ACID ABC TRANSPORTER ATP-BINDING PROTEIN"/>
    <property type="match status" value="1"/>
</dbReference>
<keyword evidence="3" id="KW-1003">Cell membrane</keyword>
<dbReference type="CDD" id="cd03219">
    <property type="entry name" value="ABC_Mj1267_LivG_branched"/>
    <property type="match status" value="1"/>
</dbReference>
<keyword evidence="4 9" id="KW-0812">Transmembrane</keyword>
<dbReference type="InterPro" id="IPR027417">
    <property type="entry name" value="P-loop_NTPase"/>
</dbReference>
<evidence type="ECO:0000313" key="12">
    <source>
        <dbReference type="Proteomes" id="UP000475214"/>
    </source>
</evidence>
<keyword evidence="5" id="KW-0547">Nucleotide-binding</keyword>
<protein>
    <submittedName>
        <fullName evidence="11">ATP-binding cassette domain-containing protein</fullName>
    </submittedName>
</protein>
<comment type="subcellular location">
    <subcellularLocation>
        <location evidence="1">Cell membrane</location>
        <topology evidence="1">Multi-pass membrane protein</topology>
    </subcellularLocation>
</comment>
<evidence type="ECO:0000256" key="1">
    <source>
        <dbReference type="ARBA" id="ARBA00004651"/>
    </source>
</evidence>
<feature type="transmembrane region" description="Helical" evidence="9">
    <location>
        <begin position="143"/>
        <end position="162"/>
    </location>
</feature>
<feature type="transmembrane region" description="Helical" evidence="9">
    <location>
        <begin position="515"/>
        <end position="532"/>
    </location>
</feature>
<dbReference type="GO" id="GO:0015188">
    <property type="term" value="F:L-isoleucine transmembrane transporter activity"/>
    <property type="evidence" value="ECO:0007669"/>
    <property type="project" value="TreeGrafter"/>
</dbReference>
<dbReference type="Gene3D" id="3.40.50.300">
    <property type="entry name" value="P-loop containing nucleotide triphosphate hydrolases"/>
    <property type="match status" value="1"/>
</dbReference>
<feature type="transmembrane region" description="Helical" evidence="9">
    <location>
        <begin position="314"/>
        <end position="337"/>
    </location>
</feature>
<name>A0A6L9SGZ4_9ACTN</name>
<dbReference type="SMART" id="SM00382">
    <property type="entry name" value="AAA"/>
    <property type="match status" value="1"/>
</dbReference>
<dbReference type="GO" id="GO:0005304">
    <property type="term" value="F:L-valine transmembrane transporter activity"/>
    <property type="evidence" value="ECO:0007669"/>
    <property type="project" value="TreeGrafter"/>
</dbReference>
<dbReference type="Pfam" id="PF12399">
    <property type="entry name" value="BCA_ABC_TP_C"/>
    <property type="match status" value="1"/>
</dbReference>
<feature type="transmembrane region" description="Helical" evidence="9">
    <location>
        <begin position="466"/>
        <end position="484"/>
    </location>
</feature>
<proteinExistence type="predicted"/>
<dbReference type="InterPro" id="IPR001851">
    <property type="entry name" value="ABC_transp_permease"/>
</dbReference>
<evidence type="ECO:0000256" key="2">
    <source>
        <dbReference type="ARBA" id="ARBA00022448"/>
    </source>
</evidence>
<dbReference type="CDD" id="cd06582">
    <property type="entry name" value="TM_PBP1_LivH_like"/>
    <property type="match status" value="1"/>
</dbReference>
<feature type="transmembrane region" description="Helical" evidence="9">
    <location>
        <begin position="552"/>
        <end position="581"/>
    </location>
</feature>
<gene>
    <name evidence="11" type="ORF">G1H10_29750</name>
</gene>
<evidence type="ECO:0000256" key="8">
    <source>
        <dbReference type="ARBA" id="ARBA00023136"/>
    </source>
</evidence>
<dbReference type="InterPro" id="IPR051120">
    <property type="entry name" value="ABC_AA/LPS_Transport"/>
</dbReference>
<keyword evidence="7 9" id="KW-1133">Transmembrane helix</keyword>
<evidence type="ECO:0000256" key="3">
    <source>
        <dbReference type="ARBA" id="ARBA00022475"/>
    </source>
</evidence>
<dbReference type="GO" id="GO:0015808">
    <property type="term" value="P:L-alanine transport"/>
    <property type="evidence" value="ECO:0007669"/>
    <property type="project" value="TreeGrafter"/>
</dbReference>
<dbReference type="Pfam" id="PF00005">
    <property type="entry name" value="ABC_tran"/>
    <property type="match status" value="1"/>
</dbReference>
<dbReference type="Pfam" id="PF02653">
    <property type="entry name" value="BPD_transp_2"/>
    <property type="match status" value="2"/>
</dbReference>
<keyword evidence="6 11" id="KW-0067">ATP-binding</keyword>
<evidence type="ECO:0000256" key="4">
    <source>
        <dbReference type="ARBA" id="ARBA00022692"/>
    </source>
</evidence>
<dbReference type="Proteomes" id="UP000475214">
    <property type="component" value="Unassembled WGS sequence"/>
</dbReference>
<dbReference type="CDD" id="cd06581">
    <property type="entry name" value="TM_PBP1_LivM_like"/>
    <property type="match status" value="1"/>
</dbReference>
<dbReference type="EMBL" id="JAAGOA010000033">
    <property type="protein sequence ID" value="NEE04363.1"/>
    <property type="molecule type" value="Genomic_DNA"/>
</dbReference>
<feature type="transmembrane region" description="Helical" evidence="9">
    <location>
        <begin position="91"/>
        <end position="111"/>
    </location>
</feature>
<dbReference type="SUPFAM" id="SSF52540">
    <property type="entry name" value="P-loop containing nucleoside triphosphate hydrolases"/>
    <property type="match status" value="1"/>
</dbReference>
<evidence type="ECO:0000256" key="7">
    <source>
        <dbReference type="ARBA" id="ARBA00022989"/>
    </source>
</evidence>
<feature type="transmembrane region" description="Helical" evidence="9">
    <location>
        <begin position="593"/>
        <end position="613"/>
    </location>
</feature>
<dbReference type="RefSeq" id="WP_163744829.1">
    <property type="nucleotide sequence ID" value="NZ_JAAGOA010000033.1"/>
</dbReference>
<dbReference type="InterPro" id="IPR003439">
    <property type="entry name" value="ABC_transporter-like_ATP-bd"/>
</dbReference>
<evidence type="ECO:0000259" key="10">
    <source>
        <dbReference type="PROSITE" id="PS50893"/>
    </source>
</evidence>
<feature type="transmembrane region" description="Helical" evidence="9">
    <location>
        <begin position="349"/>
        <end position="367"/>
    </location>
</feature>
<feature type="transmembrane region" description="Helical" evidence="9">
    <location>
        <begin position="266"/>
        <end position="283"/>
    </location>
</feature>
<accession>A0A6L9SGZ4</accession>
<dbReference type="InterPro" id="IPR032823">
    <property type="entry name" value="BCA_ABC_TP_C"/>
</dbReference>